<dbReference type="AlphaFoldDB" id="A0A7J6UHV8"/>
<feature type="compositionally biased region" description="Gly residues" evidence="1">
    <location>
        <begin position="490"/>
        <end position="501"/>
    </location>
</feature>
<feature type="region of interest" description="Disordered" evidence="1">
    <location>
        <begin position="455"/>
        <end position="515"/>
    </location>
</feature>
<feature type="compositionally biased region" description="Polar residues" evidence="1">
    <location>
        <begin position="79"/>
        <end position="91"/>
    </location>
</feature>
<evidence type="ECO:0000256" key="1">
    <source>
        <dbReference type="SAM" id="MobiDB-lite"/>
    </source>
</evidence>
<feature type="compositionally biased region" description="Basic and acidic residues" evidence="1">
    <location>
        <begin position="182"/>
        <end position="259"/>
    </location>
</feature>
<evidence type="ECO:0000313" key="2">
    <source>
        <dbReference type="EMBL" id="KAF4756608.1"/>
    </source>
</evidence>
<protein>
    <submittedName>
        <fullName evidence="2">Uncharacterized protein</fullName>
    </submittedName>
</protein>
<evidence type="ECO:0000313" key="3">
    <source>
        <dbReference type="Proteomes" id="UP000574390"/>
    </source>
</evidence>
<feature type="compositionally biased region" description="Acidic residues" evidence="1">
    <location>
        <begin position="273"/>
        <end position="284"/>
    </location>
</feature>
<dbReference type="EMBL" id="JABANM010000063">
    <property type="protein sequence ID" value="KAF4756608.1"/>
    <property type="molecule type" value="Genomic_DNA"/>
</dbReference>
<dbReference type="Proteomes" id="UP000574390">
    <property type="component" value="Unassembled WGS sequence"/>
</dbReference>
<feature type="region of interest" description="Disordered" evidence="1">
    <location>
        <begin position="1"/>
        <end position="306"/>
    </location>
</feature>
<sequence>MSAEVVSGMAVHESDRVDDADGGFEEVQLTAAAAVASTTPNNDKAPVQEEEAQEEPLAKTPEKENANSSSGSPGESSTHVDTPSPSANSDAQPAASPVRENGYAQDGSILEPASHHAAETGEKEGDEDEPSTEEKVEASEILPAIPLDNSAAANEESGEDKWQGSNDWNGDEESGWKRGRSSKWERGRGGGWKSRSDNGEKGWKNWKDDGKKWKKDENGRWVEVKNEKSWREEDGDNKKEEDETTGKWGDNDWKNKSKGEWGGAAWKGTMDKDDGDAAVVEEEDKETKETKEEREKRRQEEAAKLADPEVVADLEKEYAMTLSKVVDEKRKFQEKFEQLSRVIQAAEVRQKDMNLAGHNLIHQLKAALEDFDKADQGQGGAMDEAVKTIPGSGTQDDGANAPSGFEWRHVEKVGIASRGPPLPSQDEIYAQAVNFGQVHSYSDRWGGNTNTAWRNSSDNSGWNNNNNSWSKDGGGGRGSSYDNRQRDGSGGRSSWRGGGGYDRSRKGGRRSSQWD</sequence>
<proteinExistence type="predicted"/>
<organism evidence="2 3">
    <name type="scientific">Perkinsus olseni</name>
    <name type="common">Perkinsus atlanticus</name>
    <dbReference type="NCBI Taxonomy" id="32597"/>
    <lineage>
        <taxon>Eukaryota</taxon>
        <taxon>Sar</taxon>
        <taxon>Alveolata</taxon>
        <taxon>Perkinsozoa</taxon>
        <taxon>Perkinsea</taxon>
        <taxon>Perkinsida</taxon>
        <taxon>Perkinsidae</taxon>
        <taxon>Perkinsus</taxon>
    </lineage>
</organism>
<feature type="compositionally biased region" description="Basic and acidic residues" evidence="1">
    <location>
        <begin position="113"/>
        <end position="123"/>
    </location>
</feature>
<feature type="compositionally biased region" description="Basic and acidic residues" evidence="1">
    <location>
        <begin position="285"/>
        <end position="306"/>
    </location>
</feature>
<comment type="caution">
    <text evidence="2">The sequence shown here is derived from an EMBL/GenBank/DDBJ whole genome shotgun (WGS) entry which is preliminary data.</text>
</comment>
<accession>A0A7J6UHV8</accession>
<feature type="compositionally biased region" description="Low complexity" evidence="1">
    <location>
        <begin position="68"/>
        <end position="77"/>
    </location>
</feature>
<feature type="compositionally biased region" description="Low complexity" evidence="1">
    <location>
        <begin position="455"/>
        <end position="471"/>
    </location>
</feature>
<name>A0A7J6UHV8_PEROL</name>
<reference evidence="2 3" key="1">
    <citation type="submission" date="2020-04" db="EMBL/GenBank/DDBJ databases">
        <title>Perkinsus olseni comparative genomics.</title>
        <authorList>
            <person name="Bogema D.R."/>
        </authorList>
    </citation>
    <scope>NUCLEOTIDE SEQUENCE [LARGE SCALE GENOMIC DNA]</scope>
    <source>
        <strain evidence="2">ATCC PRA-205</strain>
    </source>
</reference>
<gene>
    <name evidence="2" type="ORF">FOZ62_025563</name>
</gene>
<feature type="compositionally biased region" description="Basic and acidic residues" evidence="1">
    <location>
        <begin position="56"/>
        <end position="65"/>
    </location>
</feature>